<feature type="domain" description="Pectinesterase catalytic" evidence="9">
    <location>
        <begin position="23"/>
        <end position="293"/>
    </location>
</feature>
<comment type="catalytic activity">
    <reaction evidence="6 8">
        <text>[(1-&gt;4)-alpha-D-galacturonosyl methyl ester](n) + n H2O = [(1-&gt;4)-alpha-D-galacturonosyl](n) + n methanol + n H(+)</text>
        <dbReference type="Rhea" id="RHEA:22380"/>
        <dbReference type="Rhea" id="RHEA-COMP:14570"/>
        <dbReference type="Rhea" id="RHEA-COMP:14573"/>
        <dbReference type="ChEBI" id="CHEBI:15377"/>
        <dbReference type="ChEBI" id="CHEBI:15378"/>
        <dbReference type="ChEBI" id="CHEBI:17790"/>
        <dbReference type="ChEBI" id="CHEBI:140522"/>
        <dbReference type="ChEBI" id="CHEBI:140523"/>
        <dbReference type="EC" id="3.1.1.11"/>
    </reaction>
</comment>
<organism evidence="10">
    <name type="scientific">Pratylenchus penetrans</name>
    <name type="common">Root-lesion nematode worm</name>
    <name type="synonym">Tylenchus penetrans</name>
    <dbReference type="NCBI Taxonomy" id="45929"/>
    <lineage>
        <taxon>Eukaryota</taxon>
        <taxon>Metazoa</taxon>
        <taxon>Ecdysozoa</taxon>
        <taxon>Nematoda</taxon>
        <taxon>Chromadorea</taxon>
        <taxon>Rhabditida</taxon>
        <taxon>Tylenchina</taxon>
        <taxon>Tylenchomorpha</taxon>
        <taxon>Tylenchoidea</taxon>
        <taxon>Pratylenchidae</taxon>
        <taxon>Pratylenchinae</taxon>
        <taxon>Pratylenchus</taxon>
    </lineage>
</organism>
<evidence type="ECO:0000256" key="1">
    <source>
        <dbReference type="ARBA" id="ARBA00005184"/>
    </source>
</evidence>
<dbReference type="PROSITE" id="PS00503">
    <property type="entry name" value="PECTINESTERASE_2"/>
    <property type="match status" value="1"/>
</dbReference>
<dbReference type="GO" id="GO:0045490">
    <property type="term" value="P:pectin catabolic process"/>
    <property type="evidence" value="ECO:0007669"/>
    <property type="project" value="UniProtKB-UniRule"/>
</dbReference>
<keyword evidence="4 8" id="KW-0378">Hydrolase</keyword>
<sequence>MFGLLLNFCLFTYVRGQQNPAYDIVVAADGSGNFTTIQAAVNSTNSVNATIYIKKGIYQEKLVIPIEKSGIHFIGEDLVGSVITNGDYTGKPIPGSENATFGTSTSYTVWVQSPDVRFENLTIENSAGRVGQAVALLVDGDRFRANNCRLLGNQDTLYAKDKASRQYYSDCYIEGTTDYIFGNSTVIFDNCVIHSKMNRSFITAASTTLEQQYGLVFRRCNLTAEANVTSMYLGRPWRPYAATIFANSWLGAHIIPAGWSIWSGNNNHETARYAEYNNTGPGAGTAGRVSWSRQLNDTEGAELVPSVIFGANSIFGADWDPTTTGGKQ</sequence>
<evidence type="ECO:0000256" key="2">
    <source>
        <dbReference type="ARBA" id="ARBA00008891"/>
    </source>
</evidence>
<dbReference type="EC" id="3.1.1.11" evidence="3 8"/>
<comment type="similarity">
    <text evidence="2">Belongs to the pectinesterase family.</text>
</comment>
<accession>A0A482EX39</accession>
<evidence type="ECO:0000256" key="3">
    <source>
        <dbReference type="ARBA" id="ARBA00013229"/>
    </source>
</evidence>
<proteinExistence type="inferred from homology"/>
<gene>
    <name evidence="10" type="primary">pme</name>
</gene>
<dbReference type="EMBL" id="MK295632">
    <property type="protein sequence ID" value="QBM92062.1"/>
    <property type="molecule type" value="Genomic_DNA"/>
</dbReference>
<dbReference type="Pfam" id="PF01095">
    <property type="entry name" value="Pectinesterase"/>
    <property type="match status" value="1"/>
</dbReference>
<evidence type="ECO:0000256" key="7">
    <source>
        <dbReference type="PROSITE-ProRule" id="PRU10040"/>
    </source>
</evidence>
<keyword evidence="5 8" id="KW-0063">Aspartyl esterase</keyword>
<dbReference type="InterPro" id="IPR000070">
    <property type="entry name" value="Pectinesterase_cat"/>
</dbReference>
<dbReference type="SUPFAM" id="SSF51126">
    <property type="entry name" value="Pectin lyase-like"/>
    <property type="match status" value="1"/>
</dbReference>
<evidence type="ECO:0000256" key="6">
    <source>
        <dbReference type="ARBA" id="ARBA00047928"/>
    </source>
</evidence>
<dbReference type="UniPathway" id="UPA00545">
    <property type="reaction ID" value="UER00823"/>
</dbReference>
<dbReference type="InterPro" id="IPR018040">
    <property type="entry name" value="Pectinesterase_Tyr_AS"/>
</dbReference>
<reference evidence="10" key="1">
    <citation type="submission" date="2018-12" db="EMBL/GenBank/DDBJ databases">
        <authorList>
            <person name="Vicente C.S.L."/>
            <person name="Nemchinov L.G."/>
            <person name="Mota M."/>
            <person name="Eisenback J.D."/>
            <person name="Kamo K."/>
            <person name="Vieira P."/>
        </authorList>
    </citation>
    <scope>NUCLEOTIDE SEQUENCE</scope>
    <source>
        <strain evidence="10">NL 10p RH</strain>
    </source>
</reference>
<evidence type="ECO:0000313" key="10">
    <source>
        <dbReference type="EMBL" id="QBM92062.1"/>
    </source>
</evidence>
<protein>
    <recommendedName>
        <fullName evidence="3 8">Pectinesterase</fullName>
        <ecNumber evidence="3 8">3.1.1.11</ecNumber>
    </recommendedName>
</protein>
<keyword evidence="8" id="KW-0732">Signal</keyword>
<name>A0A482EX39_PRAPE</name>
<dbReference type="InterPro" id="IPR012334">
    <property type="entry name" value="Pectin_lyas_fold"/>
</dbReference>
<dbReference type="AlphaFoldDB" id="A0A482EX39"/>
<dbReference type="GO" id="GO:0030599">
    <property type="term" value="F:pectinesterase activity"/>
    <property type="evidence" value="ECO:0007669"/>
    <property type="project" value="UniProtKB-UniRule"/>
</dbReference>
<feature type="chain" id="PRO_5019617599" description="Pectinesterase" evidence="8">
    <location>
        <begin position="17"/>
        <end position="328"/>
    </location>
</feature>
<dbReference type="GO" id="GO:0042545">
    <property type="term" value="P:cell wall modification"/>
    <property type="evidence" value="ECO:0007669"/>
    <property type="project" value="UniProtKB-UniRule"/>
</dbReference>
<evidence type="ECO:0000259" key="9">
    <source>
        <dbReference type="Pfam" id="PF01095"/>
    </source>
</evidence>
<evidence type="ECO:0000256" key="8">
    <source>
        <dbReference type="RuleBase" id="RU000589"/>
    </source>
</evidence>
<dbReference type="PROSITE" id="PS00800">
    <property type="entry name" value="PECTINESTERASE_1"/>
    <property type="match status" value="1"/>
</dbReference>
<dbReference type="InterPro" id="IPR033131">
    <property type="entry name" value="Pectinesterase_Asp_AS"/>
</dbReference>
<comment type="pathway">
    <text evidence="1 8">Glycan metabolism; pectin degradation; 2-dehydro-3-deoxy-D-gluconate from pectin: step 1/5.</text>
</comment>
<dbReference type="Gene3D" id="2.160.20.10">
    <property type="entry name" value="Single-stranded right-handed beta-helix, Pectin lyase-like"/>
    <property type="match status" value="1"/>
</dbReference>
<dbReference type="InterPro" id="IPR011050">
    <property type="entry name" value="Pectin_lyase_fold/virulence"/>
</dbReference>
<evidence type="ECO:0000256" key="5">
    <source>
        <dbReference type="ARBA" id="ARBA00023085"/>
    </source>
</evidence>
<feature type="signal peptide" evidence="8">
    <location>
        <begin position="1"/>
        <end position="16"/>
    </location>
</feature>
<feature type="active site" evidence="7">
    <location>
        <position position="178"/>
    </location>
</feature>
<dbReference type="PANTHER" id="PTHR31321">
    <property type="entry name" value="ACYL-COA THIOESTER HYDROLASE YBHC-RELATED"/>
    <property type="match status" value="1"/>
</dbReference>
<evidence type="ECO:0000256" key="4">
    <source>
        <dbReference type="ARBA" id="ARBA00022801"/>
    </source>
</evidence>
<reference evidence="10" key="2">
    <citation type="journal article" date="2019" name="PLoS ONE">
        <title>Identification and characterization of the first pectin methylesterase gene discovered in the root lesion nematode Pratylenchus penetrans.</title>
        <authorList>
            <person name="Vicente C.S."/>
            <person name="Nemchinov L.G."/>
            <person name="Mota M."/>
            <person name="Eisenback J.D."/>
            <person name="Kamo K."/>
            <person name="Vieira P."/>
        </authorList>
    </citation>
    <scope>NUCLEOTIDE SEQUENCE</scope>
    <source>
        <strain evidence="10">NL 10p RH</strain>
    </source>
</reference>
<dbReference type="PANTHER" id="PTHR31321:SF57">
    <property type="entry name" value="PECTINESTERASE 53-RELATED"/>
    <property type="match status" value="1"/>
</dbReference>